<dbReference type="RefSeq" id="WP_135397322.1">
    <property type="nucleotide sequence ID" value="NZ_SRMB01000004.1"/>
</dbReference>
<dbReference type="AlphaFoldDB" id="A0A4Z0Q207"/>
<protein>
    <submittedName>
        <fullName evidence="1">Uncharacterized protein</fullName>
    </submittedName>
</protein>
<sequence>MAANKRAAAPAAAAPAFALEPGLPWISMALRTAGPDAFAAFLADKLLLDFQTNQMAPHFPAGCLVLAEQVTNPADVIPGVYAVLYAGQLVALGRLAAEGIRTRPFALHMTLDNGPALAPVVLDWQDTQLQVWRVVYYASYPAE</sequence>
<reference evidence="1 2" key="1">
    <citation type="submission" date="2019-04" db="EMBL/GenBank/DDBJ databases">
        <authorList>
            <person name="Feng G."/>
            <person name="Zhang J."/>
            <person name="Zhu H."/>
        </authorList>
    </citation>
    <scope>NUCLEOTIDE SEQUENCE [LARGE SCALE GENOMIC DNA]</scope>
    <source>
        <strain evidence="1 2">9PBR-1</strain>
    </source>
</reference>
<comment type="caution">
    <text evidence="1">The sequence shown here is derived from an EMBL/GenBank/DDBJ whole genome shotgun (WGS) entry which is preliminary data.</text>
</comment>
<evidence type="ECO:0000313" key="2">
    <source>
        <dbReference type="Proteomes" id="UP000298471"/>
    </source>
</evidence>
<accession>A0A4Z0Q207</accession>
<name>A0A4Z0Q207_9BACT</name>
<keyword evidence="2" id="KW-1185">Reference proteome</keyword>
<dbReference type="Proteomes" id="UP000298471">
    <property type="component" value="Unassembled WGS sequence"/>
</dbReference>
<proteinExistence type="predicted"/>
<evidence type="ECO:0000313" key="1">
    <source>
        <dbReference type="EMBL" id="TGE23529.1"/>
    </source>
</evidence>
<gene>
    <name evidence="1" type="ORF">E5K02_20300</name>
</gene>
<organism evidence="1 2">
    <name type="scientific">Hymenobacter metallicola</name>
    <dbReference type="NCBI Taxonomy" id="2563114"/>
    <lineage>
        <taxon>Bacteria</taxon>
        <taxon>Pseudomonadati</taxon>
        <taxon>Bacteroidota</taxon>
        <taxon>Cytophagia</taxon>
        <taxon>Cytophagales</taxon>
        <taxon>Hymenobacteraceae</taxon>
        <taxon>Hymenobacter</taxon>
    </lineage>
</organism>
<dbReference type="EMBL" id="SRMB01000004">
    <property type="protein sequence ID" value="TGE23529.1"/>
    <property type="molecule type" value="Genomic_DNA"/>
</dbReference>